<evidence type="ECO:0000313" key="2">
    <source>
        <dbReference type="EMBL" id="MBK5145841.1"/>
    </source>
</evidence>
<dbReference type="Pfam" id="PF21821">
    <property type="entry name" value="Dit_like"/>
    <property type="match status" value="1"/>
</dbReference>
<name>A0ABS1IVQ6_9GAMM</name>
<dbReference type="InterPro" id="IPR048494">
    <property type="entry name" value="Dit-like_N"/>
</dbReference>
<keyword evidence="3" id="KW-1185">Reference proteome</keyword>
<reference evidence="2 3" key="1">
    <citation type="submission" date="2020-11" db="EMBL/GenBank/DDBJ databases">
        <title>Insectihabitans protaetiae gen. nov. sp. nov. and Insectihabitans allomyrinae sp. nov., isolated from larvae of Protaetia brevitarsis seulensis and Allomyrina dichotoma, respectively.</title>
        <authorList>
            <person name="Lee S.D."/>
            <person name="Byeon Y.-S."/>
            <person name="Kim S.-M."/>
            <person name="Yang H.L."/>
            <person name="Kim I.S."/>
        </authorList>
    </citation>
    <scope>NUCLEOTIDE SEQUENCE [LARGE SCALE GENOMIC DNA]</scope>
    <source>
        <strain evidence="2 3">BWR-B9</strain>
    </source>
</reference>
<proteinExistence type="predicted"/>
<organism evidence="2 3">
    <name type="scientific">Limnobaculum allomyrinae</name>
    <dbReference type="NCBI Taxonomy" id="2791986"/>
    <lineage>
        <taxon>Bacteria</taxon>
        <taxon>Pseudomonadati</taxon>
        <taxon>Pseudomonadota</taxon>
        <taxon>Gammaproteobacteria</taxon>
        <taxon>Enterobacterales</taxon>
        <taxon>Budviciaceae</taxon>
        <taxon>Limnobaculum</taxon>
    </lineage>
</organism>
<feature type="domain" description="Dit-like phage tail protein N-terminal" evidence="1">
    <location>
        <begin position="20"/>
        <end position="151"/>
    </location>
</feature>
<dbReference type="EMBL" id="JADRCR010000017">
    <property type="protein sequence ID" value="MBK5145841.1"/>
    <property type="molecule type" value="Genomic_DNA"/>
</dbReference>
<comment type="caution">
    <text evidence="2">The sequence shown here is derived from an EMBL/GenBank/DDBJ whole genome shotgun (WGS) entry which is preliminary data.</text>
</comment>
<accession>A0ABS1IVQ6</accession>
<dbReference type="RefSeq" id="WP_218468598.1">
    <property type="nucleotide sequence ID" value="NZ_JADRCR010000017.1"/>
</dbReference>
<sequence>MDILSTLFNLQSRKIGLLVPDVVISEKHSDVLEITEHPVEQLTTEGTAYVADHAYRRPSEVTMEIGFAAGGSLLDFVDTSAIGIKLGMSPKETYEKIIEMQRARERIDVTTGKKQYSNMLIRAVEVTTDRTSENVLMATLTLKEVIITQTADFVAASQNDMEMGADTSATQNTGTKATTPVDSNESILSKAGGVFSL</sequence>
<protein>
    <recommendedName>
        <fullName evidence="1">Dit-like phage tail protein N-terminal domain-containing protein</fullName>
    </recommendedName>
</protein>
<evidence type="ECO:0000313" key="3">
    <source>
        <dbReference type="Proteomes" id="UP001296921"/>
    </source>
</evidence>
<dbReference type="Proteomes" id="UP001296921">
    <property type="component" value="Unassembled WGS sequence"/>
</dbReference>
<gene>
    <name evidence="2" type="ORF">I2494_19420</name>
</gene>
<evidence type="ECO:0000259" key="1">
    <source>
        <dbReference type="Pfam" id="PF21821"/>
    </source>
</evidence>